<dbReference type="InterPro" id="IPR002035">
    <property type="entry name" value="VWF_A"/>
</dbReference>
<organism evidence="19 20">
    <name type="scientific">Polyplax serrata</name>
    <name type="common">Common mouse louse</name>
    <dbReference type="NCBI Taxonomy" id="468196"/>
    <lineage>
        <taxon>Eukaryota</taxon>
        <taxon>Metazoa</taxon>
        <taxon>Ecdysozoa</taxon>
        <taxon>Arthropoda</taxon>
        <taxon>Hexapoda</taxon>
        <taxon>Insecta</taxon>
        <taxon>Pterygota</taxon>
        <taxon>Neoptera</taxon>
        <taxon>Paraneoptera</taxon>
        <taxon>Psocodea</taxon>
        <taxon>Troctomorpha</taxon>
        <taxon>Phthiraptera</taxon>
        <taxon>Anoplura</taxon>
        <taxon>Polyplacidae</taxon>
        <taxon>Polyplax</taxon>
    </lineage>
</organism>
<keyword evidence="7" id="KW-0812">Transmembrane</keyword>
<name>A0ABR1AQC0_POLSC</name>
<accession>A0ABR1AQC0</accession>
<dbReference type="Pfam" id="PF02743">
    <property type="entry name" value="dCache_1"/>
    <property type="match status" value="1"/>
</dbReference>
<keyword evidence="4" id="KW-1003">Cell membrane</keyword>
<evidence type="ECO:0000256" key="17">
    <source>
        <dbReference type="ARBA" id="ARBA00023303"/>
    </source>
</evidence>
<keyword evidence="14" id="KW-0472">Membrane</keyword>
<dbReference type="CDD" id="cd18774">
    <property type="entry name" value="PDC2_HK_sensor"/>
    <property type="match status" value="1"/>
</dbReference>
<evidence type="ECO:0000313" key="19">
    <source>
        <dbReference type="EMBL" id="KAK6624678.1"/>
    </source>
</evidence>
<evidence type="ECO:0000313" key="20">
    <source>
        <dbReference type="Proteomes" id="UP001359485"/>
    </source>
</evidence>
<feature type="domain" description="VWFA" evidence="18">
    <location>
        <begin position="219"/>
        <end position="426"/>
    </location>
</feature>
<dbReference type="Gene3D" id="3.40.50.410">
    <property type="entry name" value="von Willebrand factor, type A domain"/>
    <property type="match status" value="1"/>
</dbReference>
<comment type="subcellular location">
    <subcellularLocation>
        <location evidence="2">Cell membrane</location>
        <topology evidence="2">Multi-pass membrane protein</topology>
    </subcellularLocation>
    <subcellularLocation>
        <location evidence="1">Membrane</location>
        <topology evidence="1">Single-pass type I membrane protein</topology>
    </subcellularLocation>
</comment>
<sequence length="1209" mass="138964">MCTVKYAAIRVLARSWASTFGTELSASGVVITKVELVNESFKDAKLADRDDRAITSEITKSIKNMMDEKISAVRRIMDAAENTAISSQDEVSDSFEYYNAKCLVMDDDPCTNQSLKADLAPNSHFWNLEVNTSFSAVHVPTNVYDRANQVLKAIKWSENLNDIFKNNYQIDPSLSWQYFGSSTGFMRQFPAIQWKQEPVDLYDCRTRSWFIEAATSPKDLVILVDGSGSMTGIRKEIARHVVSNILDTLGNNDFVNILSFNETTSEIEPCFKDILVQANLANIRNFKQKMEAISTSNIANFSHALSKAFHLLQRVCCDWISCCTNDPADDSIFASAFQYRENGSDDYGGAHCNQAIMLITDGVPYNFKEIFEEFNWPNLPVRVFTYLVGREVADVREIKWMACANRGYYVHLSTLAEVREQVLHYIPVMARPLVLNRTNHPIVWTPVYADVTDPKMTDWLWQEREFAEQKRIFLEYRKHKKKRREEQDKKFITRFRKGNVEKEGMHPYKLMTSVSMPVFDRRENATRVANLLGVAGTDVPISEMQKLMNPFRLGVNGYAFIVTNNGYILYHPDFRPVGILKPNYNSIDMAEIELVSDGSGPREFSKELLDLRLAVISQKENGSAYLTVKYHYDDMRRVGQLRRKYYYSPIENSPFTVVVAVPADYGNNRVDGEVELHRAHQGGEAILDLFHGKNWRIHPDWSYCKYCNDTYLQFDTPEEELFHFLNRSIHPGWKWKVKPKLSLDGHFLNSSSQKPEKLDKDSYYCDRDLLQSVVYDAKVTKVFTDELTKETKSHTKEEEFKKKFGITVVFLATRSGLTRWKDFEVSDKKDHLSFGDIYNKAIDEIWYKRAVEQYYINNLSFVYSVPFDVGFSNDTLVTASRAVFIQNKAPAAVVGYQFKHSAMSTLFFNTVSSCPYADCTVSCASDDLDCFVLDNNGYIVVSENSQHTGRFFGEIHGTIMNMLVDENIYRRITVYDYQAVCFPDLNSDSSGNTLMAPLELSMWFLKWALGAFMWMLTELGLIYADYVTSYSYVPEEREMQQCRRDMYNSSMDDFMDSRHDRMVEIEYMIRKTRPESCDQQIHLYMLPQPNNNNNYSRGTNGVQRPFVVQPIPNTNLILVIVNSLCLLNDVTYSNAPEEIQYTLIGQDADINVSVNCHKILSNNLPRKRPKDCISKHEKEGQIELCGLGTRLSQNLHLIAITTFALRAIL</sequence>
<evidence type="ECO:0000256" key="3">
    <source>
        <dbReference type="ARBA" id="ARBA00022448"/>
    </source>
</evidence>
<protein>
    <recommendedName>
        <fullName evidence="18">VWFA domain-containing protein</fullName>
    </recommendedName>
</protein>
<evidence type="ECO:0000256" key="6">
    <source>
        <dbReference type="ARBA" id="ARBA00022673"/>
    </source>
</evidence>
<keyword evidence="16" id="KW-0325">Glycoprotein</keyword>
<reference evidence="19 20" key="1">
    <citation type="submission" date="2023-09" db="EMBL/GenBank/DDBJ databases">
        <title>Genomes of two closely related lineages of the louse Polyplax serrata with different host specificities.</title>
        <authorList>
            <person name="Martinu J."/>
            <person name="Tarabai H."/>
            <person name="Stefka J."/>
            <person name="Hypsa V."/>
        </authorList>
    </citation>
    <scope>NUCLEOTIDE SEQUENCE [LARGE SCALE GENOMIC DNA]</scope>
    <source>
        <strain evidence="19">98ZLc_SE</strain>
    </source>
</reference>
<keyword evidence="6" id="KW-0107">Calcium channel</keyword>
<dbReference type="InterPro" id="IPR036465">
    <property type="entry name" value="vWFA_dom_sf"/>
</dbReference>
<evidence type="ECO:0000256" key="7">
    <source>
        <dbReference type="ARBA" id="ARBA00022692"/>
    </source>
</evidence>
<evidence type="ECO:0000256" key="10">
    <source>
        <dbReference type="ARBA" id="ARBA00022837"/>
    </source>
</evidence>
<keyword evidence="13" id="KW-0406">Ion transport</keyword>
<gene>
    <name evidence="19" type="ORF">RUM44_011537</name>
</gene>
<dbReference type="Pfam" id="PF13519">
    <property type="entry name" value="VWA_2"/>
    <property type="match status" value="1"/>
</dbReference>
<evidence type="ECO:0000256" key="11">
    <source>
        <dbReference type="ARBA" id="ARBA00022882"/>
    </source>
</evidence>
<keyword evidence="12" id="KW-1133">Transmembrane helix</keyword>
<dbReference type="EMBL" id="JAWJWF010000046">
    <property type="protein sequence ID" value="KAK6624678.1"/>
    <property type="molecule type" value="Genomic_DNA"/>
</dbReference>
<dbReference type="PANTHER" id="PTHR10166:SF63">
    <property type="entry name" value="STRAIGHTJACKET, ISOFORM C"/>
    <property type="match status" value="1"/>
</dbReference>
<evidence type="ECO:0000256" key="15">
    <source>
        <dbReference type="ARBA" id="ARBA00023157"/>
    </source>
</evidence>
<keyword evidence="5" id="KW-0109">Calcium transport</keyword>
<keyword evidence="20" id="KW-1185">Reference proteome</keyword>
<keyword evidence="15" id="KW-1015">Disulfide bond</keyword>
<keyword evidence="17" id="KW-0407">Ion channel</keyword>
<dbReference type="PANTHER" id="PTHR10166">
    <property type="entry name" value="VOLTAGE-DEPENDENT CALCIUM CHANNEL SUBUNIT ALPHA-2/DELTA-RELATED"/>
    <property type="match status" value="1"/>
</dbReference>
<evidence type="ECO:0000256" key="8">
    <source>
        <dbReference type="ARBA" id="ARBA00022723"/>
    </source>
</evidence>
<dbReference type="CDD" id="cd01463">
    <property type="entry name" value="vWA_VGCC_like"/>
    <property type="match status" value="1"/>
</dbReference>
<dbReference type="PROSITE" id="PS50234">
    <property type="entry name" value="VWFA"/>
    <property type="match status" value="1"/>
</dbReference>
<keyword evidence="10" id="KW-0106">Calcium</keyword>
<comment type="caution">
    <text evidence="19">The sequence shown here is derived from an EMBL/GenBank/DDBJ whole genome shotgun (WGS) entry which is preliminary data.</text>
</comment>
<keyword evidence="9" id="KW-0732">Signal</keyword>
<keyword evidence="3" id="KW-0813">Transport</keyword>
<dbReference type="Pfam" id="PF08473">
    <property type="entry name" value="VGCC_alpha2"/>
    <property type="match status" value="1"/>
</dbReference>
<keyword evidence="11" id="KW-0851">Voltage-gated channel</keyword>
<evidence type="ECO:0000256" key="2">
    <source>
        <dbReference type="ARBA" id="ARBA00004651"/>
    </source>
</evidence>
<evidence type="ECO:0000256" key="16">
    <source>
        <dbReference type="ARBA" id="ARBA00023180"/>
    </source>
</evidence>
<dbReference type="SMART" id="SM00327">
    <property type="entry name" value="VWA"/>
    <property type="match status" value="1"/>
</dbReference>
<dbReference type="InterPro" id="IPR033479">
    <property type="entry name" value="dCache_1"/>
</dbReference>
<dbReference type="SUPFAM" id="SSF53300">
    <property type="entry name" value="vWA-like"/>
    <property type="match status" value="1"/>
</dbReference>
<proteinExistence type="predicted"/>
<dbReference type="InterPro" id="IPR013680">
    <property type="entry name" value="VDCC_a2/dsu"/>
</dbReference>
<evidence type="ECO:0000256" key="4">
    <source>
        <dbReference type="ARBA" id="ARBA00022475"/>
    </source>
</evidence>
<evidence type="ECO:0000259" key="18">
    <source>
        <dbReference type="PROSITE" id="PS50234"/>
    </source>
</evidence>
<dbReference type="InterPro" id="IPR013608">
    <property type="entry name" value="VWA_N"/>
</dbReference>
<evidence type="ECO:0000256" key="13">
    <source>
        <dbReference type="ARBA" id="ARBA00023065"/>
    </source>
</evidence>
<dbReference type="Pfam" id="PF08399">
    <property type="entry name" value="VWA_N"/>
    <property type="match status" value="1"/>
</dbReference>
<evidence type="ECO:0000256" key="1">
    <source>
        <dbReference type="ARBA" id="ARBA00004479"/>
    </source>
</evidence>
<dbReference type="InterPro" id="IPR051173">
    <property type="entry name" value="Ca_channel_alpha-2/delta"/>
</dbReference>
<evidence type="ECO:0000256" key="14">
    <source>
        <dbReference type="ARBA" id="ARBA00023136"/>
    </source>
</evidence>
<evidence type="ECO:0000256" key="12">
    <source>
        <dbReference type="ARBA" id="ARBA00022989"/>
    </source>
</evidence>
<evidence type="ECO:0000256" key="5">
    <source>
        <dbReference type="ARBA" id="ARBA00022568"/>
    </source>
</evidence>
<evidence type="ECO:0000256" key="9">
    <source>
        <dbReference type="ARBA" id="ARBA00022729"/>
    </source>
</evidence>
<dbReference type="Gene3D" id="3.30.450.20">
    <property type="entry name" value="PAS domain"/>
    <property type="match status" value="1"/>
</dbReference>
<keyword evidence="8" id="KW-0479">Metal-binding</keyword>
<dbReference type="Proteomes" id="UP001359485">
    <property type="component" value="Unassembled WGS sequence"/>
</dbReference>